<evidence type="ECO:0000256" key="1">
    <source>
        <dbReference type="SAM" id="MobiDB-lite"/>
    </source>
</evidence>
<proteinExistence type="predicted"/>
<protein>
    <submittedName>
        <fullName evidence="3">Phospholipid scramblase-related protein</fullName>
    </submittedName>
</protein>
<dbReference type="PANTHER" id="PTHR23248:SF9">
    <property type="entry name" value="PHOSPHOLIPID SCRAMBLASE"/>
    <property type="match status" value="1"/>
</dbReference>
<organism evidence="3 4">
    <name type="scientific">Streptantibioticus ferralitis</name>
    <dbReference type="NCBI Taxonomy" id="236510"/>
    <lineage>
        <taxon>Bacteria</taxon>
        <taxon>Bacillati</taxon>
        <taxon>Actinomycetota</taxon>
        <taxon>Actinomycetes</taxon>
        <taxon>Kitasatosporales</taxon>
        <taxon>Streptomycetaceae</taxon>
        <taxon>Streptantibioticus</taxon>
    </lineage>
</organism>
<sequence length="336" mass="36636">MTTHSNIPAGWYADPHGAPNLLRWWDGSQWTDHTHADTRSAQPQAQQQAQPQAQQPQPQAQQPQQVQQQAQAQPHIPQQQGYPAPQQGNPQQPQQGIPPQGFAPQAASAPQASPNGFHDPSRIQRQVQHQAGVGPTAGGGGTVFTEPILVVNQKAKLIEMVDEYSVYDQAGRQIGSVAEIGQSAAKKAVRALTRYGQFMTHRLEVRDAHGQPLLYLTRPAKFIKSKMIVQRPDGAQIGEIVQQNAIGKINFAFMVGDQQIGAIKAENFRAWNFAIVDHTGAEVARITKTWQGLTKAMFTSADNYVLQIHQPLADPLLSMVVGSALTVDTALKQGTN</sequence>
<feature type="region of interest" description="Disordered" evidence="1">
    <location>
        <begin position="32"/>
        <end position="120"/>
    </location>
</feature>
<dbReference type="Proteomes" id="UP001220022">
    <property type="component" value="Unassembled WGS sequence"/>
</dbReference>
<comment type="caution">
    <text evidence="3">The sequence shown here is derived from an EMBL/GenBank/DDBJ whole genome shotgun (WGS) entry which is preliminary data.</text>
</comment>
<dbReference type="InterPro" id="IPR005552">
    <property type="entry name" value="Scramblase"/>
</dbReference>
<dbReference type="Pfam" id="PF03803">
    <property type="entry name" value="Scramblase"/>
    <property type="match status" value="1"/>
</dbReference>
<feature type="domain" description="DUF2510" evidence="2">
    <location>
        <begin position="9"/>
        <end position="43"/>
    </location>
</feature>
<name>A0ABT5YYJ9_9ACTN</name>
<dbReference type="PANTHER" id="PTHR23248">
    <property type="entry name" value="PHOSPHOLIPID SCRAMBLASE-RELATED"/>
    <property type="match status" value="1"/>
</dbReference>
<dbReference type="InterPro" id="IPR025659">
    <property type="entry name" value="Tubby-like_C"/>
</dbReference>
<keyword evidence="4" id="KW-1185">Reference proteome</keyword>
<accession>A0ABT5YYJ9</accession>
<dbReference type="Gene3D" id="2.40.160.200">
    <property type="entry name" value="LURP1-related"/>
    <property type="match status" value="1"/>
</dbReference>
<evidence type="ECO:0000313" key="3">
    <source>
        <dbReference type="EMBL" id="MDF2256396.1"/>
    </source>
</evidence>
<dbReference type="InterPro" id="IPR038595">
    <property type="entry name" value="LOR_sf"/>
</dbReference>
<dbReference type="RefSeq" id="WP_275812447.1">
    <property type="nucleotide sequence ID" value="NZ_BAAANM010000004.1"/>
</dbReference>
<dbReference type="InterPro" id="IPR018929">
    <property type="entry name" value="DUF2510"/>
</dbReference>
<evidence type="ECO:0000259" key="2">
    <source>
        <dbReference type="Pfam" id="PF10708"/>
    </source>
</evidence>
<evidence type="ECO:0000313" key="4">
    <source>
        <dbReference type="Proteomes" id="UP001220022"/>
    </source>
</evidence>
<reference evidence="3 4" key="1">
    <citation type="submission" date="2023-03" db="EMBL/GenBank/DDBJ databases">
        <title>Draft genome sequence of type strain Streptomyces ferralitis JCM 14344.</title>
        <authorList>
            <person name="Klaysubun C."/>
            <person name="Duangmal K."/>
        </authorList>
    </citation>
    <scope>NUCLEOTIDE SEQUENCE [LARGE SCALE GENOMIC DNA]</scope>
    <source>
        <strain evidence="3 4">JCM 14344</strain>
    </source>
</reference>
<dbReference type="Pfam" id="PF10708">
    <property type="entry name" value="DUF2510"/>
    <property type="match status" value="1"/>
</dbReference>
<dbReference type="SUPFAM" id="SSF54518">
    <property type="entry name" value="Tubby C-terminal domain-like"/>
    <property type="match status" value="1"/>
</dbReference>
<dbReference type="EMBL" id="JARHTQ010000006">
    <property type="protein sequence ID" value="MDF2256396.1"/>
    <property type="molecule type" value="Genomic_DNA"/>
</dbReference>
<gene>
    <name evidence="3" type="ORF">P2L57_11810</name>
</gene>
<feature type="compositionally biased region" description="Low complexity" evidence="1">
    <location>
        <begin position="41"/>
        <end position="114"/>
    </location>
</feature>